<organism evidence="1 2">
    <name type="scientific">Auriscalpium vulgare</name>
    <dbReference type="NCBI Taxonomy" id="40419"/>
    <lineage>
        <taxon>Eukaryota</taxon>
        <taxon>Fungi</taxon>
        <taxon>Dikarya</taxon>
        <taxon>Basidiomycota</taxon>
        <taxon>Agaricomycotina</taxon>
        <taxon>Agaricomycetes</taxon>
        <taxon>Russulales</taxon>
        <taxon>Auriscalpiaceae</taxon>
        <taxon>Auriscalpium</taxon>
    </lineage>
</organism>
<reference evidence="1" key="2">
    <citation type="journal article" date="2022" name="New Phytol.">
        <title>Evolutionary transition to the ectomycorrhizal habit in the genomes of a hyperdiverse lineage of mushroom-forming fungi.</title>
        <authorList>
            <person name="Looney B."/>
            <person name="Miyauchi S."/>
            <person name="Morin E."/>
            <person name="Drula E."/>
            <person name="Courty P.E."/>
            <person name="Kohler A."/>
            <person name="Kuo A."/>
            <person name="LaButti K."/>
            <person name="Pangilinan J."/>
            <person name="Lipzen A."/>
            <person name="Riley R."/>
            <person name="Andreopoulos W."/>
            <person name="He G."/>
            <person name="Johnson J."/>
            <person name="Nolan M."/>
            <person name="Tritt A."/>
            <person name="Barry K.W."/>
            <person name="Grigoriev I.V."/>
            <person name="Nagy L.G."/>
            <person name="Hibbett D."/>
            <person name="Henrissat B."/>
            <person name="Matheny P.B."/>
            <person name="Labbe J."/>
            <person name="Martin F.M."/>
        </authorList>
    </citation>
    <scope>NUCLEOTIDE SEQUENCE</scope>
    <source>
        <strain evidence="1">FP105234-sp</strain>
    </source>
</reference>
<reference evidence="1" key="1">
    <citation type="submission" date="2021-02" db="EMBL/GenBank/DDBJ databases">
        <authorList>
            <consortium name="DOE Joint Genome Institute"/>
            <person name="Ahrendt S."/>
            <person name="Looney B.P."/>
            <person name="Miyauchi S."/>
            <person name="Morin E."/>
            <person name="Drula E."/>
            <person name="Courty P.E."/>
            <person name="Chicoki N."/>
            <person name="Fauchery L."/>
            <person name="Kohler A."/>
            <person name="Kuo A."/>
            <person name="Labutti K."/>
            <person name="Pangilinan J."/>
            <person name="Lipzen A."/>
            <person name="Riley R."/>
            <person name="Andreopoulos W."/>
            <person name="He G."/>
            <person name="Johnson J."/>
            <person name="Barry K.W."/>
            <person name="Grigoriev I.V."/>
            <person name="Nagy L."/>
            <person name="Hibbett D."/>
            <person name="Henrissat B."/>
            <person name="Matheny P.B."/>
            <person name="Labbe J."/>
            <person name="Martin F."/>
        </authorList>
    </citation>
    <scope>NUCLEOTIDE SEQUENCE</scope>
    <source>
        <strain evidence="1">FP105234-sp</strain>
    </source>
</reference>
<gene>
    <name evidence="1" type="ORF">FA95DRAFT_1562819</name>
</gene>
<feature type="non-terminal residue" evidence="1">
    <location>
        <position position="1"/>
    </location>
</feature>
<comment type="caution">
    <text evidence="1">The sequence shown here is derived from an EMBL/GenBank/DDBJ whole genome shotgun (WGS) entry which is preliminary data.</text>
</comment>
<name>A0ACB8RI04_9AGAM</name>
<evidence type="ECO:0000313" key="2">
    <source>
        <dbReference type="Proteomes" id="UP000814033"/>
    </source>
</evidence>
<proteinExistence type="predicted"/>
<dbReference type="EMBL" id="MU276001">
    <property type="protein sequence ID" value="KAI0043869.1"/>
    <property type="molecule type" value="Genomic_DNA"/>
</dbReference>
<dbReference type="Proteomes" id="UP000814033">
    <property type="component" value="Unassembled WGS sequence"/>
</dbReference>
<protein>
    <submittedName>
        <fullName evidence="1">Uncharacterized protein</fullName>
    </submittedName>
</protein>
<evidence type="ECO:0000313" key="1">
    <source>
        <dbReference type="EMBL" id="KAI0043869.1"/>
    </source>
</evidence>
<sequence>IGLGLGLAVITTIQTEIDQKRVDQGKPAGYHGIADGFWFVLAVLVTEAVALLIWYKVDKPKVLDTEASAEVKRTESQGTVAEPEQSEENKEIA</sequence>
<accession>A0ACB8RI04</accession>
<keyword evidence="2" id="KW-1185">Reference proteome</keyword>